<protein>
    <submittedName>
        <fullName evidence="2">Uncharacterized protein</fullName>
    </submittedName>
</protein>
<comment type="caution">
    <text evidence="2">The sequence shown here is derived from an EMBL/GenBank/DDBJ whole genome shotgun (WGS) entry which is preliminary data.</text>
</comment>
<reference evidence="2 3" key="1">
    <citation type="journal article" date="2015" name="Genome Biol. Evol.">
        <title>Comparative Genomics of a Bacterivorous Green Alga Reveals Evolutionary Causalities and Consequences of Phago-Mixotrophic Mode of Nutrition.</title>
        <authorList>
            <person name="Burns J.A."/>
            <person name="Paasch A."/>
            <person name="Narechania A."/>
            <person name="Kim E."/>
        </authorList>
    </citation>
    <scope>NUCLEOTIDE SEQUENCE [LARGE SCALE GENOMIC DNA]</scope>
    <source>
        <strain evidence="2 3">PLY_AMNH</strain>
    </source>
</reference>
<dbReference type="EMBL" id="LGRX02035850">
    <property type="protein sequence ID" value="KAK3232925.1"/>
    <property type="molecule type" value="Genomic_DNA"/>
</dbReference>
<evidence type="ECO:0000313" key="3">
    <source>
        <dbReference type="Proteomes" id="UP001190700"/>
    </source>
</evidence>
<organism evidence="2 3">
    <name type="scientific">Cymbomonas tetramitiformis</name>
    <dbReference type="NCBI Taxonomy" id="36881"/>
    <lineage>
        <taxon>Eukaryota</taxon>
        <taxon>Viridiplantae</taxon>
        <taxon>Chlorophyta</taxon>
        <taxon>Pyramimonadophyceae</taxon>
        <taxon>Pyramimonadales</taxon>
        <taxon>Pyramimonadaceae</taxon>
        <taxon>Cymbomonas</taxon>
    </lineage>
</organism>
<name>A0AAE0BBP9_9CHLO</name>
<evidence type="ECO:0000256" key="1">
    <source>
        <dbReference type="SAM" id="MobiDB-lite"/>
    </source>
</evidence>
<evidence type="ECO:0000313" key="2">
    <source>
        <dbReference type="EMBL" id="KAK3232925.1"/>
    </source>
</evidence>
<accession>A0AAE0BBP9</accession>
<feature type="non-terminal residue" evidence="2">
    <location>
        <position position="324"/>
    </location>
</feature>
<dbReference type="Proteomes" id="UP001190700">
    <property type="component" value="Unassembled WGS sequence"/>
</dbReference>
<proteinExistence type="predicted"/>
<feature type="region of interest" description="Disordered" evidence="1">
    <location>
        <begin position="243"/>
        <end position="271"/>
    </location>
</feature>
<sequence>MAASSFGNNDFYNCFGRLLSLPIRPAIGHYESFGPSGLKAVLKNINIPPPSSSATPAANVSFKFAKCGFGYQSFGPSGLANALHEVRNDISEPVQSASPVSSAIRTMTSIRDLRDDLSSSAENAFDMVRDVLTRSDNEDHMDLLSRVEEALREGAEDGQGAETFCTEKPEMHEETTEFFAGQIEEMRARRCCLNEELDTIASELDDASERLNGTLRVYEDRKEGAAALAGLSHVDHQEDVGALAGRSQDDSDSPLPEDQPGPQHEAPATDEELEAEIEAGIRRHEMEQMWGQVAMVEQMHQNLRISSSNLKTLLESMRQQFPEE</sequence>
<dbReference type="AlphaFoldDB" id="A0AAE0BBP9"/>
<gene>
    <name evidence="2" type="ORF">CYMTET_56750</name>
</gene>
<keyword evidence="3" id="KW-1185">Reference proteome</keyword>